<dbReference type="InterPro" id="IPR007934">
    <property type="entry name" value="AbfB_ABD"/>
</dbReference>
<keyword evidence="4" id="KW-1185">Reference proteome</keyword>
<organism evidence="3 4">
    <name type="scientific">Kibdelosporangium aridum</name>
    <dbReference type="NCBI Taxonomy" id="2030"/>
    <lineage>
        <taxon>Bacteria</taxon>
        <taxon>Bacillati</taxon>
        <taxon>Actinomycetota</taxon>
        <taxon>Actinomycetes</taxon>
        <taxon>Pseudonocardiales</taxon>
        <taxon>Pseudonocardiaceae</taxon>
        <taxon>Kibdelosporangium</taxon>
    </lineage>
</organism>
<evidence type="ECO:0000313" key="3">
    <source>
        <dbReference type="EMBL" id="SMD25782.1"/>
    </source>
</evidence>
<evidence type="ECO:0000313" key="4">
    <source>
        <dbReference type="Proteomes" id="UP000192674"/>
    </source>
</evidence>
<evidence type="ECO:0000259" key="2">
    <source>
        <dbReference type="SMART" id="SM00458"/>
    </source>
</evidence>
<feature type="domain" description="Ricin B lectin" evidence="2">
    <location>
        <begin position="735"/>
        <end position="864"/>
    </location>
</feature>
<feature type="chain" id="PRO_5038412356" description="Ricin B lectin domain-containing protein" evidence="1">
    <location>
        <begin position="21"/>
        <end position="867"/>
    </location>
</feature>
<dbReference type="InterPro" id="IPR035992">
    <property type="entry name" value="Ricin_B-like_lectins"/>
</dbReference>
<dbReference type="RefSeq" id="WP_084433633.1">
    <property type="nucleotide sequence ID" value="NZ_FWXV01000012.1"/>
</dbReference>
<dbReference type="InterPro" id="IPR013207">
    <property type="entry name" value="LGFP"/>
</dbReference>
<reference evidence="3 4" key="1">
    <citation type="submission" date="2017-04" db="EMBL/GenBank/DDBJ databases">
        <authorList>
            <person name="Afonso C.L."/>
            <person name="Miller P.J."/>
            <person name="Scott M.A."/>
            <person name="Spackman E."/>
            <person name="Goraichik I."/>
            <person name="Dimitrov K.M."/>
            <person name="Suarez D.L."/>
            <person name="Swayne D.E."/>
        </authorList>
    </citation>
    <scope>NUCLEOTIDE SEQUENCE [LARGE SCALE GENOMIC DNA]</scope>
    <source>
        <strain evidence="3 4">DSM 43828</strain>
    </source>
</reference>
<dbReference type="GO" id="GO:0046373">
    <property type="term" value="P:L-arabinose metabolic process"/>
    <property type="evidence" value="ECO:0007669"/>
    <property type="project" value="InterPro"/>
</dbReference>
<dbReference type="EMBL" id="FWXV01000012">
    <property type="protein sequence ID" value="SMD25782.1"/>
    <property type="molecule type" value="Genomic_DNA"/>
</dbReference>
<dbReference type="AlphaFoldDB" id="A0A1W2FVL1"/>
<dbReference type="Pfam" id="PF03752">
    <property type="entry name" value="ALF"/>
    <property type="match status" value="1"/>
</dbReference>
<dbReference type="InterPro" id="IPR005506">
    <property type="entry name" value="DUF312_ALF"/>
</dbReference>
<dbReference type="InterPro" id="IPR036195">
    <property type="entry name" value="AbfB_ABD_sf"/>
</dbReference>
<dbReference type="GO" id="GO:0046556">
    <property type="term" value="F:alpha-L-arabinofuranosidase activity"/>
    <property type="evidence" value="ECO:0007669"/>
    <property type="project" value="InterPro"/>
</dbReference>
<evidence type="ECO:0000256" key="1">
    <source>
        <dbReference type="SAM" id="SignalP"/>
    </source>
</evidence>
<dbReference type="Pfam" id="PF05270">
    <property type="entry name" value="AbfB"/>
    <property type="match status" value="1"/>
</dbReference>
<dbReference type="OrthoDB" id="3635032at2"/>
<feature type="signal peptide" evidence="1">
    <location>
        <begin position="1"/>
        <end position="20"/>
    </location>
</feature>
<gene>
    <name evidence="3" type="ORF">SAMN05661093_09361</name>
</gene>
<name>A0A1W2FVL1_KIBAR</name>
<accession>A0A1W2FVL1</accession>
<dbReference type="PROSITE" id="PS50231">
    <property type="entry name" value="RICIN_B_LECTIN"/>
    <property type="match status" value="1"/>
</dbReference>
<proteinExistence type="predicted"/>
<dbReference type="SUPFAM" id="SSF110221">
    <property type="entry name" value="AbfB domain"/>
    <property type="match status" value="1"/>
</dbReference>
<dbReference type="Proteomes" id="UP000192674">
    <property type="component" value="Unassembled WGS sequence"/>
</dbReference>
<dbReference type="Gene3D" id="2.80.10.50">
    <property type="match status" value="2"/>
</dbReference>
<dbReference type="SUPFAM" id="SSF50370">
    <property type="entry name" value="Ricin B-like lectins"/>
    <property type="match status" value="1"/>
</dbReference>
<dbReference type="InterPro" id="IPR000772">
    <property type="entry name" value="Ricin_B_lectin"/>
</dbReference>
<dbReference type="Pfam" id="PF08310">
    <property type="entry name" value="LGFP"/>
    <property type="match status" value="2"/>
</dbReference>
<sequence>MVGTAIAAAAGMTLSTVVFTPPPAAAAAAADEATYIEKSKAARVFGIEAGEDLLTLGDRDFVAAMYYIADDRDKPRPLEPEHQKLKEAAIAALAAGDAACLQFIKAGIFAANDQDRTIVTDRRQRQEEERTAKARAAAALSIPVDNIILAKPVFEFIVHLELNADNHKDMAVKQAARVALSGTAEAQWAFLTVGVHDEHRKDLDRLIREDKEKTEAEKAAELAREAKANAAYHALGYDREQAKNLITKTDQDFVIEVWNRAPAGTEVAGAAEAAVRSLDPAVWKKFIDTGAREARLRDIQIALDRRDKEYIRQITEVRTRAANSLVYPALVAAADAALAGSPTDRERFLRVGQYENQNQSLRFDLAESYIADNNGDVVMAPWRPGAHPAHAWKIEPGLSNPTCFSFQSVSRPNHYLHWRKDLSTKAGGSVPQKLRAYAKVDPTDGTAQFKAKATWCVKRNGAGISIHPVETASNYLYVVGAIDNENGGQSAVWHVEAPQPQLPMDRRYASDQGLRDRLGKPVGDAVLDENHLGYKEYEKGRLHLVANDYGSHKRPEVHVVYKGPILDKLLSLGGPNPLGGKFSDQVATQDGRGQVVRIEKPNSGGQNLYIVWSPETNAHIVYGSVGDVWAENGAETGTYGYPVTDVERYGDAGIVYIRFTRGTIYYVPNAGIRQVKGEIHQRFAAMGFEAGLGAPLTDEVRLEYVWRQTFEKGRIDKNTVGGFAWGYQTVPMPHRAIQFKGFASGRCMQMAGTHTGAHAELWDCTAGTNQIFDVISRGNNKYTLKNRSSGLCLVHMRSSQVPPYVSQTSSCDFTWEFTTAPDGTLALRDPTGLVIEAKSRGTANGTQVIMAWDVTLDYQRWTITPVK</sequence>
<protein>
    <recommendedName>
        <fullName evidence="2">Ricin B lectin domain-containing protein</fullName>
    </recommendedName>
</protein>
<dbReference type="SMART" id="SM00458">
    <property type="entry name" value="RICIN"/>
    <property type="match status" value="1"/>
</dbReference>
<keyword evidence="1" id="KW-0732">Signal</keyword>
<dbReference type="Pfam" id="PF00652">
    <property type="entry name" value="Ricin_B_lectin"/>
    <property type="match status" value="1"/>
</dbReference>
<dbReference type="CDD" id="cd00161">
    <property type="entry name" value="beta-trefoil_Ricin-like"/>
    <property type="match status" value="1"/>
</dbReference>